<proteinExistence type="predicted"/>
<name>A0A542EHG6_9MICO</name>
<gene>
    <name evidence="1" type="ORF">FB459_2284</name>
</gene>
<dbReference type="Proteomes" id="UP000320806">
    <property type="component" value="Unassembled WGS sequence"/>
</dbReference>
<evidence type="ECO:0000313" key="2">
    <source>
        <dbReference type="Proteomes" id="UP000320806"/>
    </source>
</evidence>
<accession>A0A542EHG6</accession>
<dbReference type="EMBL" id="VFMO01000001">
    <property type="protein sequence ID" value="TQJ14780.1"/>
    <property type="molecule type" value="Genomic_DNA"/>
</dbReference>
<sequence length="167" mass="18187">MNDSSEQLIAEARGAAWLPVGSTAQVWAGDDCSGFVPAVIVRLLLTRRSPEGEQFFTIAAPKGDDLPTLFLGHSDQRRSGEDGVQELAAQIVGDAQAPVQCVGFVRNVVPTADETYPHPVPHANVPVFRVTNSATPVVEGTWYTVEAARDALHQRHWWPIVEHALEK</sequence>
<organism evidence="1 2">
    <name type="scientific">Yimella lutea</name>
    <dbReference type="NCBI Taxonomy" id="587872"/>
    <lineage>
        <taxon>Bacteria</taxon>
        <taxon>Bacillati</taxon>
        <taxon>Actinomycetota</taxon>
        <taxon>Actinomycetes</taxon>
        <taxon>Micrococcales</taxon>
        <taxon>Dermacoccaceae</taxon>
        <taxon>Yimella</taxon>
    </lineage>
</organism>
<dbReference type="OrthoDB" id="9808993at2"/>
<dbReference type="AlphaFoldDB" id="A0A542EHG6"/>
<keyword evidence="2" id="KW-1185">Reference proteome</keyword>
<comment type="caution">
    <text evidence="1">The sequence shown here is derived from an EMBL/GenBank/DDBJ whole genome shotgun (WGS) entry which is preliminary data.</text>
</comment>
<reference evidence="1 2" key="1">
    <citation type="submission" date="2019-06" db="EMBL/GenBank/DDBJ databases">
        <title>Sequencing the genomes of 1000 actinobacteria strains.</title>
        <authorList>
            <person name="Klenk H.-P."/>
        </authorList>
    </citation>
    <scope>NUCLEOTIDE SEQUENCE [LARGE SCALE GENOMIC DNA]</scope>
    <source>
        <strain evidence="1 2">DSM 19828</strain>
    </source>
</reference>
<protein>
    <submittedName>
        <fullName evidence="1">Uncharacterized protein</fullName>
    </submittedName>
</protein>
<dbReference type="RefSeq" id="WP_141928535.1">
    <property type="nucleotide sequence ID" value="NZ_BAABCI010000027.1"/>
</dbReference>
<evidence type="ECO:0000313" key="1">
    <source>
        <dbReference type="EMBL" id="TQJ14780.1"/>
    </source>
</evidence>